<keyword evidence="4" id="KW-1185">Reference proteome</keyword>
<dbReference type="InterPro" id="IPR026059">
    <property type="entry name" value="Rab3GAP2"/>
</dbReference>
<name>A0A6A4VX27_AMPAM</name>
<dbReference type="InterPro" id="IPR032839">
    <property type="entry name" value="RAB3GAP_N"/>
</dbReference>
<proteinExistence type="predicted"/>
<feature type="region of interest" description="Disordered" evidence="1">
    <location>
        <begin position="23"/>
        <end position="74"/>
    </location>
</feature>
<dbReference type="PANTHER" id="PTHR12472:SF0">
    <property type="entry name" value="RAB3 GTPASE-ACTIVATING PROTEIN NON-CATALYTIC SUBUNIT"/>
    <property type="match status" value="1"/>
</dbReference>
<reference evidence="3 4" key="1">
    <citation type="submission" date="2019-07" db="EMBL/GenBank/DDBJ databases">
        <title>Draft genome assembly of a fouling barnacle, Amphibalanus amphitrite (Darwin, 1854): The first reference genome for Thecostraca.</title>
        <authorList>
            <person name="Kim W."/>
        </authorList>
    </citation>
    <scope>NUCLEOTIDE SEQUENCE [LARGE SCALE GENOMIC DNA]</scope>
    <source>
        <strain evidence="3">SNU_AA5</strain>
        <tissue evidence="3">Soma without cirri and trophi</tissue>
    </source>
</reference>
<dbReference type="Pfam" id="PF14655">
    <property type="entry name" value="RAB3GAP2_N"/>
    <property type="match status" value="1"/>
</dbReference>
<evidence type="ECO:0000313" key="4">
    <source>
        <dbReference type="Proteomes" id="UP000440578"/>
    </source>
</evidence>
<dbReference type="Proteomes" id="UP000440578">
    <property type="component" value="Unassembled WGS sequence"/>
</dbReference>
<dbReference type="EMBL" id="VIIS01001620">
    <property type="protein sequence ID" value="KAF0295382.1"/>
    <property type="molecule type" value="Genomic_DNA"/>
</dbReference>
<protein>
    <submittedName>
        <fullName evidence="3">Rab3 GTPase-activating protein non-catalytic subunit</fullName>
    </submittedName>
</protein>
<dbReference type="AlphaFoldDB" id="A0A6A4VX27"/>
<evidence type="ECO:0000259" key="2">
    <source>
        <dbReference type="Pfam" id="PF14655"/>
    </source>
</evidence>
<feature type="compositionally biased region" description="Polar residues" evidence="1">
    <location>
        <begin position="23"/>
        <end position="33"/>
    </location>
</feature>
<feature type="domain" description="Rab3-GAP regulatory subunit N-terminal" evidence="2">
    <location>
        <begin position="77"/>
        <end position="302"/>
    </location>
</feature>
<dbReference type="OrthoDB" id="2019917at2759"/>
<evidence type="ECO:0000313" key="3">
    <source>
        <dbReference type="EMBL" id="KAF0295382.1"/>
    </source>
</evidence>
<accession>A0A6A4VX27</accession>
<evidence type="ECO:0000256" key="1">
    <source>
        <dbReference type="SAM" id="MobiDB-lite"/>
    </source>
</evidence>
<organism evidence="3 4">
    <name type="scientific">Amphibalanus amphitrite</name>
    <name type="common">Striped barnacle</name>
    <name type="synonym">Balanus amphitrite</name>
    <dbReference type="NCBI Taxonomy" id="1232801"/>
    <lineage>
        <taxon>Eukaryota</taxon>
        <taxon>Metazoa</taxon>
        <taxon>Ecdysozoa</taxon>
        <taxon>Arthropoda</taxon>
        <taxon>Crustacea</taxon>
        <taxon>Multicrustacea</taxon>
        <taxon>Cirripedia</taxon>
        <taxon>Thoracica</taxon>
        <taxon>Thoracicalcarea</taxon>
        <taxon>Balanomorpha</taxon>
        <taxon>Balanoidea</taxon>
        <taxon>Balanidae</taxon>
        <taxon>Amphibalaninae</taxon>
        <taxon>Amphibalanus</taxon>
    </lineage>
</organism>
<comment type="caution">
    <text evidence="3">The sequence shown here is derived from an EMBL/GenBank/DDBJ whole genome shotgun (WGS) entry which is preliminary data.</text>
</comment>
<sequence>MACKREALGCIAGVQEVISYLSGETSSEDTSNAMDDDTGWPDSDPASWGWGEEEAMDTSPTTEQTPAGAGAATDPDWLDAAAVAVSPLGDVLAVATDWRVVLLNGQWDSESSQSRFTVSARLEAPEAVPVTSLLCLPLASNQRSSSGAADWTCLVVGQQSGHLAFYTEDGSLLFRQRLHESSVLSVSCSSRQVSPTVEDELTVVFEDAVVMLDGFSLYQTLRACRNQLARVRAGGGGGLEVPPLARSKWELRLQQRLETAENVGFRSTALFDHLLQQSLHRPGGTVSSGTVPAGSLLVTTGQWRDWELTAECWSPQVSGGSLLVTTGQWGSLLVSMGQSLTTDAP</sequence>
<dbReference type="PANTHER" id="PTHR12472">
    <property type="entry name" value="RAB3-GAP REGULATORY DOMAIN"/>
    <property type="match status" value="1"/>
</dbReference>
<gene>
    <name evidence="3" type="primary">RAB3GAP2_2</name>
    <name evidence="3" type="ORF">FJT64_000628</name>
</gene>